<dbReference type="EMBL" id="CAJFDI010000005">
    <property type="protein sequence ID" value="CAD5232556.1"/>
    <property type="molecule type" value="Genomic_DNA"/>
</dbReference>
<protein>
    <submittedName>
        <fullName evidence="6">(pine wood nematode) hypothetical protein</fullName>
    </submittedName>
</protein>
<dbReference type="WBParaSite" id="BXY_0556600.1">
    <property type="protein sequence ID" value="BXY_0556600.1"/>
    <property type="gene ID" value="BXY_0556600"/>
</dbReference>
<feature type="transmembrane region" description="Helical" evidence="5">
    <location>
        <begin position="61"/>
        <end position="83"/>
    </location>
</feature>
<feature type="transmembrane region" description="Helical" evidence="5">
    <location>
        <begin position="26"/>
        <end position="49"/>
    </location>
</feature>
<dbReference type="AlphaFoldDB" id="A0A1I7RXU9"/>
<keyword evidence="4 5" id="KW-0472">Membrane</keyword>
<sequence length="321" mass="36402">MIDFDCTVNSTVPRAAEFVSKIDPKYSLVIGISTVLTIANLVVYLFQIIRISLRVTEPARHFLLCYLLGSPAFVSTATLIALYAPRLHFFSTFLCCLYLPGAFYASTQLIWVTVATRENISCQLKKDSQKFKMNTPPCCCCMLCLPGTEMSVRNIIRMERMVLLCVLARVVGTVIFFGLYFEHGEHALEWAKYIDMSWIPFFLLGLYGFHLLAANMAKLKIVKKSNCISFFKLTDLFFLFYGLQQPIFDAVTGAGKFHCDILPMKDTGYFWKNMSTVIISFFISILMFWVIKPAKESSTTVDFEPISSATSMSPTEKSMEK</sequence>
<keyword evidence="8" id="KW-1185">Reference proteome</keyword>
<evidence type="ECO:0000256" key="1">
    <source>
        <dbReference type="ARBA" id="ARBA00004141"/>
    </source>
</evidence>
<dbReference type="Proteomes" id="UP000659654">
    <property type="component" value="Unassembled WGS sequence"/>
</dbReference>
<accession>A0A1I7RXU9</accession>
<organism evidence="7 9">
    <name type="scientific">Bursaphelenchus xylophilus</name>
    <name type="common">Pinewood nematode worm</name>
    <name type="synonym">Aphelenchoides xylophilus</name>
    <dbReference type="NCBI Taxonomy" id="6326"/>
    <lineage>
        <taxon>Eukaryota</taxon>
        <taxon>Metazoa</taxon>
        <taxon>Ecdysozoa</taxon>
        <taxon>Nematoda</taxon>
        <taxon>Chromadorea</taxon>
        <taxon>Rhabditida</taxon>
        <taxon>Tylenchina</taxon>
        <taxon>Tylenchomorpha</taxon>
        <taxon>Aphelenchoidea</taxon>
        <taxon>Aphelenchoididae</taxon>
        <taxon>Bursaphelenchus</taxon>
    </lineage>
</organism>
<dbReference type="OrthoDB" id="5832279at2759"/>
<feature type="transmembrane region" description="Helical" evidence="5">
    <location>
        <begin position="161"/>
        <end position="181"/>
    </location>
</feature>
<dbReference type="Proteomes" id="UP000582659">
    <property type="component" value="Unassembled WGS sequence"/>
</dbReference>
<evidence type="ECO:0000256" key="4">
    <source>
        <dbReference type="ARBA" id="ARBA00023136"/>
    </source>
</evidence>
<reference evidence="6" key="2">
    <citation type="submission" date="2020-09" db="EMBL/GenBank/DDBJ databases">
        <authorList>
            <person name="Kikuchi T."/>
        </authorList>
    </citation>
    <scope>NUCLEOTIDE SEQUENCE</scope>
    <source>
        <strain evidence="6">Ka4C1</strain>
    </source>
</reference>
<evidence type="ECO:0000313" key="8">
    <source>
        <dbReference type="Proteomes" id="UP000659654"/>
    </source>
</evidence>
<evidence type="ECO:0000313" key="6">
    <source>
        <dbReference type="EMBL" id="CAD5232556.1"/>
    </source>
</evidence>
<gene>
    <name evidence="6" type="ORF">BXYJ_LOCUS12647</name>
</gene>
<dbReference type="PANTHER" id="PTHR23423">
    <property type="entry name" value="ORGANIC SOLUTE TRANSPORTER-RELATED"/>
    <property type="match status" value="1"/>
</dbReference>
<reference evidence="9" key="1">
    <citation type="submission" date="2016-11" db="UniProtKB">
        <authorList>
            <consortium name="WormBaseParasite"/>
        </authorList>
    </citation>
    <scope>IDENTIFICATION</scope>
</reference>
<dbReference type="GO" id="GO:0016020">
    <property type="term" value="C:membrane"/>
    <property type="evidence" value="ECO:0007669"/>
    <property type="project" value="UniProtKB-SubCell"/>
</dbReference>
<evidence type="ECO:0000313" key="7">
    <source>
        <dbReference type="Proteomes" id="UP000095284"/>
    </source>
</evidence>
<keyword evidence="3 5" id="KW-1133">Transmembrane helix</keyword>
<proteinExistence type="predicted"/>
<evidence type="ECO:0000256" key="2">
    <source>
        <dbReference type="ARBA" id="ARBA00022692"/>
    </source>
</evidence>
<feature type="transmembrane region" description="Helical" evidence="5">
    <location>
        <begin position="193"/>
        <end position="213"/>
    </location>
</feature>
<feature type="transmembrane region" description="Helical" evidence="5">
    <location>
        <begin position="270"/>
        <end position="291"/>
    </location>
</feature>
<dbReference type="eggNOG" id="KOG2641">
    <property type="taxonomic scope" value="Eukaryota"/>
</dbReference>
<feature type="transmembrane region" description="Helical" evidence="5">
    <location>
        <begin position="89"/>
        <end position="116"/>
    </location>
</feature>
<dbReference type="Pfam" id="PF03619">
    <property type="entry name" value="Solute_trans_a"/>
    <property type="match status" value="1"/>
</dbReference>
<keyword evidence="2 5" id="KW-0812">Transmembrane</keyword>
<dbReference type="Proteomes" id="UP000095284">
    <property type="component" value="Unplaced"/>
</dbReference>
<comment type="subcellular location">
    <subcellularLocation>
        <location evidence="1">Membrane</location>
        <topology evidence="1">Multi-pass membrane protein</topology>
    </subcellularLocation>
</comment>
<evidence type="ECO:0000313" key="9">
    <source>
        <dbReference type="WBParaSite" id="BXY_0556600.1"/>
    </source>
</evidence>
<name>A0A1I7RXU9_BURXY</name>
<evidence type="ECO:0000256" key="5">
    <source>
        <dbReference type="SAM" id="Phobius"/>
    </source>
</evidence>
<evidence type="ECO:0000256" key="3">
    <source>
        <dbReference type="ARBA" id="ARBA00022989"/>
    </source>
</evidence>
<dbReference type="EMBL" id="CAJFCV020000005">
    <property type="protein sequence ID" value="CAG9125181.1"/>
    <property type="molecule type" value="Genomic_DNA"/>
</dbReference>
<dbReference type="InterPro" id="IPR005178">
    <property type="entry name" value="Ostalpha/TMEM184C"/>
</dbReference>
<dbReference type="SMART" id="SM01417">
    <property type="entry name" value="Solute_trans_a"/>
    <property type="match status" value="1"/>
</dbReference>
<feature type="transmembrane region" description="Helical" evidence="5">
    <location>
        <begin position="225"/>
        <end position="243"/>
    </location>
</feature>